<feature type="non-terminal residue" evidence="1">
    <location>
        <position position="1"/>
    </location>
</feature>
<organism evidence="1">
    <name type="scientific">marine sediment metagenome</name>
    <dbReference type="NCBI Taxonomy" id="412755"/>
    <lineage>
        <taxon>unclassified sequences</taxon>
        <taxon>metagenomes</taxon>
        <taxon>ecological metagenomes</taxon>
    </lineage>
</organism>
<sequence>GQFPNFTAAAMDASVVELNLLVGLTAAAAELNTLDGFTGLTADLNVLAGAAAGGLTAAELLFVADVTSAIQAQLNGKASSSHTHGTADIDNDAITLAKIQNIVTDSFIGRTTAGTGDPESLTAGMARTVLNVENGAAADQSGAEIEAITNHDNLIGVAGDEHVAHAGVSINAGLGLSGGGNISSTRTVDLATNTLTDLAGIPTRLMSMPVYTGSVMRRVDMEDLNRILERTFATNSTLVIGDEFGVVRSTSASATSMTIPPNSSVAFPLGTVIGGEQHGAGKFSWVAGAAVIIRSADGNLGHKSQYSATYLRKLASDTWLLAGDLSA</sequence>
<name>A0A0F9SHU3_9ZZZZ</name>
<reference evidence="1" key="1">
    <citation type="journal article" date="2015" name="Nature">
        <title>Complex archaea that bridge the gap between prokaryotes and eukaryotes.</title>
        <authorList>
            <person name="Spang A."/>
            <person name="Saw J.H."/>
            <person name="Jorgensen S.L."/>
            <person name="Zaremba-Niedzwiedzka K."/>
            <person name="Martijn J."/>
            <person name="Lind A.E."/>
            <person name="van Eijk R."/>
            <person name="Schleper C."/>
            <person name="Guy L."/>
            <person name="Ettema T.J."/>
        </authorList>
    </citation>
    <scope>NUCLEOTIDE SEQUENCE</scope>
</reference>
<dbReference type="EMBL" id="LAZR01002525">
    <property type="protein sequence ID" value="KKN28913.1"/>
    <property type="molecule type" value="Genomic_DNA"/>
</dbReference>
<accession>A0A0F9SHU3</accession>
<gene>
    <name evidence="1" type="ORF">LCGC14_0849340</name>
</gene>
<evidence type="ECO:0000313" key="1">
    <source>
        <dbReference type="EMBL" id="KKN28913.1"/>
    </source>
</evidence>
<comment type="caution">
    <text evidence="1">The sequence shown here is derived from an EMBL/GenBank/DDBJ whole genome shotgun (WGS) entry which is preliminary data.</text>
</comment>
<proteinExistence type="predicted"/>
<dbReference type="AlphaFoldDB" id="A0A0F9SHU3"/>
<protein>
    <submittedName>
        <fullName evidence="1">Uncharacterized protein</fullName>
    </submittedName>
</protein>